<feature type="region of interest" description="Disordered" evidence="1">
    <location>
        <begin position="116"/>
        <end position="155"/>
    </location>
</feature>
<protein>
    <submittedName>
        <fullName evidence="2">Uncharacterized protein</fullName>
    </submittedName>
</protein>
<reference evidence="2 3" key="1">
    <citation type="submission" date="2019-06" db="EMBL/GenBank/DDBJ databases">
        <title>Genomic Encyclopedia of Type Strains, Phase IV (KMG-V): Genome sequencing to study the core and pangenomes of soil and plant-associated prokaryotes.</title>
        <authorList>
            <person name="Whitman W."/>
        </authorList>
    </citation>
    <scope>NUCLEOTIDE SEQUENCE [LARGE SCALE GENOMIC DNA]</scope>
    <source>
        <strain evidence="2 3">BR 11865</strain>
    </source>
</reference>
<name>A0A560FHM5_9PROT</name>
<accession>A0A560FHM5</accession>
<evidence type="ECO:0000313" key="3">
    <source>
        <dbReference type="Proteomes" id="UP000316545"/>
    </source>
</evidence>
<dbReference type="Proteomes" id="UP000316545">
    <property type="component" value="Unassembled WGS sequence"/>
</dbReference>
<proteinExistence type="predicted"/>
<evidence type="ECO:0000313" key="2">
    <source>
        <dbReference type="EMBL" id="TWB21107.1"/>
    </source>
</evidence>
<dbReference type="AlphaFoldDB" id="A0A560FHM5"/>
<keyword evidence="3" id="KW-1185">Reference proteome</keyword>
<gene>
    <name evidence="2" type="ORF">FBZ88_11981</name>
</gene>
<feature type="compositionally biased region" description="Pro residues" evidence="1">
    <location>
        <begin position="127"/>
        <end position="137"/>
    </location>
</feature>
<organism evidence="2 3">
    <name type="scientific">Nitrospirillum amazonense</name>
    <dbReference type="NCBI Taxonomy" id="28077"/>
    <lineage>
        <taxon>Bacteria</taxon>
        <taxon>Pseudomonadati</taxon>
        <taxon>Pseudomonadota</taxon>
        <taxon>Alphaproteobacteria</taxon>
        <taxon>Rhodospirillales</taxon>
        <taxon>Azospirillaceae</taxon>
        <taxon>Nitrospirillum</taxon>
    </lineage>
</organism>
<dbReference type="RefSeq" id="WP_145619454.1">
    <property type="nucleotide sequence ID" value="NZ_VITO01000019.1"/>
</dbReference>
<comment type="caution">
    <text evidence="2">The sequence shown here is derived from an EMBL/GenBank/DDBJ whole genome shotgun (WGS) entry which is preliminary data.</text>
</comment>
<evidence type="ECO:0000256" key="1">
    <source>
        <dbReference type="SAM" id="MobiDB-lite"/>
    </source>
</evidence>
<dbReference type="EMBL" id="VITO01000019">
    <property type="protein sequence ID" value="TWB21107.1"/>
    <property type="molecule type" value="Genomic_DNA"/>
</dbReference>
<sequence>MFRAAPPARLSPPVETILIYAAYGWADLNGFKSASGRPRLPERAIWLPLFHRLAAAKNGLSALKRYAKRGCAAWRVPVSIAACLDDAFADRQFPALLQIEFEHLAATASPPMRLAQWSTHAASAATPPAPPTLPRPPAAASGPASKRKPGGPSHG</sequence>